<feature type="domain" description="ACT" evidence="9">
    <location>
        <begin position="11"/>
        <end position="86"/>
    </location>
</feature>
<comment type="catalytic activity">
    <reaction evidence="7 8">
        <text>2 pyruvate + H(+) = (2S)-2-acetolactate + CO2</text>
        <dbReference type="Rhea" id="RHEA:25249"/>
        <dbReference type="ChEBI" id="CHEBI:15361"/>
        <dbReference type="ChEBI" id="CHEBI:15378"/>
        <dbReference type="ChEBI" id="CHEBI:16526"/>
        <dbReference type="ChEBI" id="CHEBI:58476"/>
        <dbReference type="EC" id="2.2.1.6"/>
    </reaction>
</comment>
<comment type="caution">
    <text evidence="10">The sequence shown here is derived from an EMBL/GenBank/DDBJ whole genome shotgun (WGS) entry which is preliminary data.</text>
</comment>
<dbReference type="EC" id="2.2.1.6" evidence="8"/>
<dbReference type="RefSeq" id="WP_420069878.1">
    <property type="nucleotide sequence ID" value="NZ_JBCHKQ010000003.1"/>
</dbReference>
<comment type="pathway">
    <text evidence="2 8">Amino-acid biosynthesis; L-valine biosynthesis; L-valine from pyruvate: step 1/4.</text>
</comment>
<dbReference type="EMBL" id="JBCHKQ010000003">
    <property type="protein sequence ID" value="MEM5948432.1"/>
    <property type="molecule type" value="Genomic_DNA"/>
</dbReference>
<organism evidence="10 11">
    <name type="scientific">Rarispira pelagica</name>
    <dbReference type="NCBI Taxonomy" id="3141764"/>
    <lineage>
        <taxon>Bacteria</taxon>
        <taxon>Pseudomonadati</taxon>
        <taxon>Spirochaetota</taxon>
        <taxon>Spirochaetia</taxon>
        <taxon>Winmispirales</taxon>
        <taxon>Winmispiraceae</taxon>
        <taxon>Rarispira</taxon>
    </lineage>
</organism>
<sequence>MTENNTTEKHAISLYVANKPGVLIRIALVFSRRGYNIDSLVVSESAIDPNFSVMNIVATGEKKGLSQIIKQLNKLVDVVHATDRTGESILQRELVLIKIKATKENRQEILQTAEAFSAEILHMSDDKIVMQIIGDSEKIDSSLEVFKPYGILETMRTGKVLMAKDTEFTP</sequence>
<reference evidence="10 11" key="1">
    <citation type="submission" date="2024-03" db="EMBL/GenBank/DDBJ databases">
        <title>Ignisphaera cupida sp. nov., a hyperthermophilic hydrolytic archaeon from a hot spring of Kamchatka, and proposal of Ignisphaeraceae fam. nov.</title>
        <authorList>
            <person name="Podosokorskaya O.A."/>
            <person name="Elcheninov A.G."/>
            <person name="Maltseva A.I."/>
            <person name="Zayulina K.S."/>
            <person name="Novikov A."/>
            <person name="Merkel A.Y."/>
        </authorList>
    </citation>
    <scope>NUCLEOTIDE SEQUENCE [LARGE SCALE GENOMIC DNA]</scope>
    <source>
        <strain evidence="10 11">38H-sp</strain>
    </source>
</reference>
<dbReference type="Pfam" id="PF10369">
    <property type="entry name" value="ALS_ss_C"/>
    <property type="match status" value="1"/>
</dbReference>
<evidence type="ECO:0000256" key="8">
    <source>
        <dbReference type="RuleBase" id="RU368092"/>
    </source>
</evidence>
<dbReference type="InterPro" id="IPR039557">
    <property type="entry name" value="AHAS_ACT"/>
</dbReference>
<evidence type="ECO:0000256" key="6">
    <source>
        <dbReference type="ARBA" id="ARBA00023304"/>
    </source>
</evidence>
<dbReference type="PANTHER" id="PTHR30239">
    <property type="entry name" value="ACETOLACTATE SYNTHASE SMALL SUBUNIT"/>
    <property type="match status" value="1"/>
</dbReference>
<dbReference type="NCBIfam" id="NF008864">
    <property type="entry name" value="PRK11895.1"/>
    <property type="match status" value="1"/>
</dbReference>
<comment type="pathway">
    <text evidence="1 8">Amino-acid biosynthesis; L-isoleucine biosynthesis; L-isoleucine from 2-oxobutanoate: step 1/4.</text>
</comment>
<dbReference type="GO" id="GO:0003984">
    <property type="term" value="F:acetolactate synthase activity"/>
    <property type="evidence" value="ECO:0007669"/>
    <property type="project" value="UniProtKB-EC"/>
</dbReference>
<evidence type="ECO:0000313" key="10">
    <source>
        <dbReference type="EMBL" id="MEM5948432.1"/>
    </source>
</evidence>
<evidence type="ECO:0000256" key="1">
    <source>
        <dbReference type="ARBA" id="ARBA00004974"/>
    </source>
</evidence>
<name>A0ABU9UCN1_9SPIR</name>
<comment type="subunit">
    <text evidence="4 8">Dimer of large and small chains.</text>
</comment>
<evidence type="ECO:0000313" key="11">
    <source>
        <dbReference type="Proteomes" id="UP001466331"/>
    </source>
</evidence>
<evidence type="ECO:0000256" key="5">
    <source>
        <dbReference type="ARBA" id="ARBA00022605"/>
    </source>
</evidence>
<dbReference type="PANTHER" id="PTHR30239:SF0">
    <property type="entry name" value="ACETOLACTATE SYNTHASE SMALL SUBUNIT 1, CHLOROPLASTIC"/>
    <property type="match status" value="1"/>
</dbReference>
<comment type="function">
    <text evidence="8">Catalyzes the conversion of 2 pyruvate molecules into acetolactate in the first common step of the biosynthetic pathway of the branched-amino acids such as leucine, isoleucine, and valine.</text>
</comment>
<protein>
    <recommendedName>
        <fullName evidence="8">Acetolactate synthase small subunit</fullName>
        <shortName evidence="8">AHAS</shortName>
        <shortName evidence="8">ALS</shortName>
        <ecNumber evidence="8">2.2.1.6</ecNumber>
    </recommendedName>
    <alternativeName>
        <fullName evidence="8">Acetohydroxy-acid synthase small subunit</fullName>
    </alternativeName>
</protein>
<dbReference type="Gene3D" id="3.30.70.1150">
    <property type="entry name" value="ACT-like. Chain A, domain 2"/>
    <property type="match status" value="1"/>
</dbReference>
<dbReference type="NCBIfam" id="TIGR00119">
    <property type="entry name" value="acolac_sm"/>
    <property type="match status" value="1"/>
</dbReference>
<dbReference type="PROSITE" id="PS51671">
    <property type="entry name" value="ACT"/>
    <property type="match status" value="1"/>
</dbReference>
<evidence type="ECO:0000256" key="7">
    <source>
        <dbReference type="ARBA" id="ARBA00048670"/>
    </source>
</evidence>
<dbReference type="Gene3D" id="3.30.70.260">
    <property type="match status" value="1"/>
</dbReference>
<dbReference type="InterPro" id="IPR002912">
    <property type="entry name" value="ACT_dom"/>
</dbReference>
<keyword evidence="6 8" id="KW-0100">Branched-chain amino acid biosynthesis</keyword>
<proteinExistence type="inferred from homology"/>
<evidence type="ECO:0000256" key="2">
    <source>
        <dbReference type="ARBA" id="ARBA00005025"/>
    </source>
</evidence>
<dbReference type="SUPFAM" id="SSF55021">
    <property type="entry name" value="ACT-like"/>
    <property type="match status" value="2"/>
</dbReference>
<keyword evidence="8 10" id="KW-0808">Transferase</keyword>
<dbReference type="Pfam" id="PF22629">
    <property type="entry name" value="ACT_AHAS_ss"/>
    <property type="match status" value="1"/>
</dbReference>
<accession>A0ABU9UCN1</accession>
<evidence type="ECO:0000259" key="9">
    <source>
        <dbReference type="PROSITE" id="PS51671"/>
    </source>
</evidence>
<gene>
    <name evidence="10" type="primary">ilvN</name>
    <name evidence="10" type="ORF">WKV44_07730</name>
</gene>
<dbReference type="Proteomes" id="UP001466331">
    <property type="component" value="Unassembled WGS sequence"/>
</dbReference>
<keyword evidence="11" id="KW-1185">Reference proteome</keyword>
<keyword evidence="5 8" id="KW-0028">Amino-acid biosynthesis</keyword>
<dbReference type="InterPro" id="IPR019455">
    <property type="entry name" value="Acetolactate_synth_ssu_C"/>
</dbReference>
<dbReference type="InterPro" id="IPR054480">
    <property type="entry name" value="AHAS_small-like_ACT"/>
</dbReference>
<dbReference type="InterPro" id="IPR045865">
    <property type="entry name" value="ACT-like_dom_sf"/>
</dbReference>
<evidence type="ECO:0000256" key="4">
    <source>
        <dbReference type="ARBA" id="ARBA00011744"/>
    </source>
</evidence>
<evidence type="ECO:0000256" key="3">
    <source>
        <dbReference type="ARBA" id="ARBA00006341"/>
    </source>
</evidence>
<dbReference type="InterPro" id="IPR004789">
    <property type="entry name" value="Acetalactate_synth_ssu"/>
</dbReference>
<dbReference type="InterPro" id="IPR027271">
    <property type="entry name" value="Acetolactate_synth/TF_NikR_C"/>
</dbReference>
<comment type="similarity">
    <text evidence="3 8">Belongs to the acetolactate synthase small subunit family.</text>
</comment>
<dbReference type="CDD" id="cd04878">
    <property type="entry name" value="ACT_AHAS"/>
    <property type="match status" value="1"/>
</dbReference>